<name>A0A1C5GDN2_MICEH</name>
<dbReference type="Pfam" id="PF04551">
    <property type="entry name" value="GcpE"/>
    <property type="match status" value="1"/>
</dbReference>
<dbReference type="InterPro" id="IPR016425">
    <property type="entry name" value="IspG_bac"/>
</dbReference>
<dbReference type="GO" id="GO:0005506">
    <property type="term" value="F:iron ion binding"/>
    <property type="evidence" value="ECO:0007669"/>
    <property type="project" value="InterPro"/>
</dbReference>
<keyword evidence="2 7" id="KW-0479">Metal-binding</keyword>
<proteinExistence type="inferred from homology"/>
<reference evidence="10 11" key="1">
    <citation type="submission" date="2016-06" db="EMBL/GenBank/DDBJ databases">
        <authorList>
            <person name="Kjaerup R.B."/>
            <person name="Dalgaard T.S."/>
            <person name="Juul-Madsen H.R."/>
        </authorList>
    </citation>
    <scope>NUCLEOTIDE SEQUENCE [LARGE SCALE GENOMIC DNA]</scope>
    <source>
        <strain evidence="10 11">DSM 43913</strain>
    </source>
</reference>
<dbReference type="GO" id="GO:0051539">
    <property type="term" value="F:4 iron, 4 sulfur cluster binding"/>
    <property type="evidence" value="ECO:0007669"/>
    <property type="project" value="UniProtKB-UniRule"/>
</dbReference>
<feature type="binding site" evidence="7">
    <location>
        <position position="323"/>
    </location>
    <ligand>
        <name>[4Fe-4S] cluster</name>
        <dbReference type="ChEBI" id="CHEBI:49883"/>
    </ligand>
</feature>
<dbReference type="InterPro" id="IPR045854">
    <property type="entry name" value="NO2/SO3_Rdtase_4Fe4S_sf"/>
</dbReference>
<dbReference type="GO" id="GO:0141197">
    <property type="term" value="F:4-hydroxy-3-methylbut-2-enyl-diphosphate synthase activity (flavodoxin)"/>
    <property type="evidence" value="ECO:0007669"/>
    <property type="project" value="UniProtKB-EC"/>
</dbReference>
<dbReference type="PIRSF" id="PIRSF004640">
    <property type="entry name" value="IspG"/>
    <property type="match status" value="1"/>
</dbReference>
<comment type="catalytic activity">
    <reaction evidence="7">
        <text>(2E)-4-hydroxy-3-methylbut-2-enyl diphosphate + oxidized [flavodoxin] + H2O + 2 H(+) = 2-C-methyl-D-erythritol 2,4-cyclic diphosphate + reduced [flavodoxin]</text>
        <dbReference type="Rhea" id="RHEA:43604"/>
        <dbReference type="Rhea" id="RHEA-COMP:10622"/>
        <dbReference type="Rhea" id="RHEA-COMP:10623"/>
        <dbReference type="ChEBI" id="CHEBI:15377"/>
        <dbReference type="ChEBI" id="CHEBI:15378"/>
        <dbReference type="ChEBI" id="CHEBI:57618"/>
        <dbReference type="ChEBI" id="CHEBI:58210"/>
        <dbReference type="ChEBI" id="CHEBI:58483"/>
        <dbReference type="ChEBI" id="CHEBI:128753"/>
        <dbReference type="EC" id="1.17.7.3"/>
    </reaction>
</comment>
<dbReference type="Gene3D" id="3.20.20.20">
    <property type="entry name" value="Dihydropteroate synthase-like"/>
    <property type="match status" value="1"/>
</dbReference>
<dbReference type="PANTHER" id="PTHR30454:SF0">
    <property type="entry name" value="4-HYDROXY-3-METHYLBUT-2-EN-1-YL DIPHOSPHATE SYNTHASE (FERREDOXIN), CHLOROPLASTIC"/>
    <property type="match status" value="1"/>
</dbReference>
<dbReference type="EC" id="1.17.7.3" evidence="7"/>
<protein>
    <recommendedName>
        <fullName evidence="7">4-hydroxy-3-methylbut-2-en-1-yl diphosphate synthase (flavodoxin)</fullName>
        <ecNumber evidence="7">1.17.7.3</ecNumber>
    </recommendedName>
    <alternativeName>
        <fullName evidence="7">1-hydroxy-2-methyl-2-(E)-butenyl 4-diphosphate synthase</fullName>
    </alternativeName>
</protein>
<comment type="cofactor">
    <cofactor evidence="7">
        <name>[4Fe-4S] cluster</name>
        <dbReference type="ChEBI" id="CHEBI:49883"/>
    </cofactor>
    <text evidence="7">Binds 1 [4Fe-4S] cluster.</text>
</comment>
<keyword evidence="3 7" id="KW-0560">Oxidoreductase</keyword>
<evidence type="ECO:0000256" key="3">
    <source>
        <dbReference type="ARBA" id="ARBA00023002"/>
    </source>
</evidence>
<dbReference type="AlphaFoldDB" id="A0A1C5GDN2"/>
<evidence type="ECO:0000256" key="2">
    <source>
        <dbReference type="ARBA" id="ARBA00022723"/>
    </source>
</evidence>
<dbReference type="InterPro" id="IPR004588">
    <property type="entry name" value="IspG_bac-typ"/>
</dbReference>
<keyword evidence="5 7" id="KW-0411">Iron-sulfur</keyword>
<keyword evidence="6 7" id="KW-0414">Isoprene biosynthesis</keyword>
<keyword evidence="4 7" id="KW-0408">Iron</keyword>
<dbReference type="GO" id="GO:0016114">
    <property type="term" value="P:terpenoid biosynthetic process"/>
    <property type="evidence" value="ECO:0007669"/>
    <property type="project" value="InterPro"/>
</dbReference>
<dbReference type="NCBIfam" id="TIGR00612">
    <property type="entry name" value="ispG_gcpE"/>
    <property type="match status" value="1"/>
</dbReference>
<feature type="binding site" evidence="7">
    <location>
        <position position="284"/>
    </location>
    <ligand>
        <name>[4Fe-4S] cluster</name>
        <dbReference type="ChEBI" id="CHEBI:49883"/>
    </ligand>
</feature>
<dbReference type="FunFam" id="3.20.20.20:FF:000003">
    <property type="entry name" value="4-hydroxy-3-methylbut-2-en-1-yl diphosphate synthase (flavodoxin)"/>
    <property type="match status" value="1"/>
</dbReference>
<dbReference type="GO" id="GO:0019288">
    <property type="term" value="P:isopentenyl diphosphate biosynthetic process, methylerythritol 4-phosphate pathway"/>
    <property type="evidence" value="ECO:0007669"/>
    <property type="project" value="UniProtKB-UniRule"/>
</dbReference>
<keyword evidence="1 7" id="KW-0004">4Fe-4S</keyword>
<dbReference type="SUPFAM" id="SSF56014">
    <property type="entry name" value="Nitrite and sulphite reductase 4Fe-4S domain-like"/>
    <property type="match status" value="1"/>
</dbReference>
<evidence type="ECO:0000256" key="6">
    <source>
        <dbReference type="ARBA" id="ARBA00023229"/>
    </source>
</evidence>
<dbReference type="EMBL" id="LT607733">
    <property type="protein sequence ID" value="SCG17828.1"/>
    <property type="molecule type" value="Genomic_DNA"/>
</dbReference>
<evidence type="ECO:0000256" key="5">
    <source>
        <dbReference type="ARBA" id="ARBA00023014"/>
    </source>
</evidence>
<gene>
    <name evidence="7" type="primary">ispG</name>
    <name evidence="10" type="ORF">GA0070610_4150</name>
</gene>
<feature type="domain" description="IspG C-terminal" evidence="9">
    <location>
        <begin position="277"/>
        <end position="362"/>
    </location>
</feature>
<evidence type="ECO:0000313" key="10">
    <source>
        <dbReference type="EMBL" id="SCG17828.1"/>
    </source>
</evidence>
<accession>A0A1C5GDN2</accession>
<evidence type="ECO:0000256" key="4">
    <source>
        <dbReference type="ARBA" id="ARBA00023004"/>
    </source>
</evidence>
<dbReference type="NCBIfam" id="NF001540">
    <property type="entry name" value="PRK00366.1"/>
    <property type="match status" value="1"/>
</dbReference>
<dbReference type="GO" id="GO:0046429">
    <property type="term" value="F:4-hydroxy-3-methylbut-2-en-1-yl diphosphate synthase activity (ferredoxin)"/>
    <property type="evidence" value="ECO:0007669"/>
    <property type="project" value="UniProtKB-UniRule"/>
</dbReference>
<organism evidence="10 11">
    <name type="scientific">Micromonospora echinofusca</name>
    <dbReference type="NCBI Taxonomy" id="47858"/>
    <lineage>
        <taxon>Bacteria</taxon>
        <taxon>Bacillati</taxon>
        <taxon>Actinomycetota</taxon>
        <taxon>Actinomycetes</taxon>
        <taxon>Micromonosporales</taxon>
        <taxon>Micromonosporaceae</taxon>
        <taxon>Micromonospora</taxon>
    </lineage>
</organism>
<evidence type="ECO:0000256" key="1">
    <source>
        <dbReference type="ARBA" id="ARBA00022485"/>
    </source>
</evidence>
<feature type="binding site" evidence="7">
    <location>
        <position position="281"/>
    </location>
    <ligand>
        <name>[4Fe-4S] cluster</name>
        <dbReference type="ChEBI" id="CHEBI:49883"/>
    </ligand>
</feature>
<evidence type="ECO:0000313" key="11">
    <source>
        <dbReference type="Proteomes" id="UP000198251"/>
    </source>
</evidence>
<keyword evidence="11" id="KW-1185">Reference proteome</keyword>
<comment type="function">
    <text evidence="7">Converts 2C-methyl-D-erythritol 2,4-cyclodiphosphate (ME-2,4cPP) into 1-hydroxy-2-methyl-2-(E)-butenyl 4-diphosphate.</text>
</comment>
<dbReference type="InterPro" id="IPR011005">
    <property type="entry name" value="Dihydropteroate_synth-like_sf"/>
</dbReference>
<evidence type="ECO:0000256" key="7">
    <source>
        <dbReference type="HAMAP-Rule" id="MF_00159"/>
    </source>
</evidence>
<comment type="pathway">
    <text evidence="7">Isoprenoid biosynthesis; isopentenyl diphosphate biosynthesis via DXP pathway; isopentenyl diphosphate from 1-deoxy-D-xylulose 5-phosphate: step 5/6.</text>
</comment>
<evidence type="ECO:0000259" key="8">
    <source>
        <dbReference type="Pfam" id="PF04551"/>
    </source>
</evidence>
<feature type="domain" description="IspG TIM-barrel" evidence="8">
    <location>
        <begin position="22"/>
        <end position="262"/>
    </location>
</feature>
<dbReference type="SUPFAM" id="SSF51717">
    <property type="entry name" value="Dihydropteroate synthetase-like"/>
    <property type="match status" value="1"/>
</dbReference>
<sequence length="390" mass="40883">MTAVSLGIPAVPPPPLAPRRVSRQIMVGPVPVGGGAPVSVQSMTTTLTSDVNATLQQIAELTASGCQIVRVAVPSQDDVEALPAIARKSQIPVIADIHFQPKYVFAAIDAGCAAVRVNPGNIRQFDDKVKEIAKAAGDAGVPIRIGVNAGSLDKRLLAKYGKATAEALVESALWECSLFEEHGFRDIKISVKHNDPVVMIRAYRQLAEKCDYPLHLGVTEAGPAFQGTIKSAVAFGALLAEGIGDTIRVSLSAPPVEEIKVGNQILESLGLRERGLEIVSCPSCGRAQVDVYKLAEEVTAGLEGLPVPLRVAVMGCVVNGPGEAREADLGVASGNGKGQIFVKGKVVKTVPEAQIVETLIEEALRIADEMGAELPEELRGLLPGATVSVH</sequence>
<evidence type="ECO:0000259" key="9">
    <source>
        <dbReference type="Pfam" id="PF26540"/>
    </source>
</evidence>
<comment type="similarity">
    <text evidence="7">Belongs to the IspG family.</text>
</comment>
<dbReference type="Pfam" id="PF26540">
    <property type="entry name" value="GcpE_C"/>
    <property type="match status" value="1"/>
</dbReference>
<dbReference type="InterPro" id="IPR058578">
    <property type="entry name" value="IspG_TIM"/>
</dbReference>
<dbReference type="PANTHER" id="PTHR30454">
    <property type="entry name" value="4-HYDROXY-3-METHYLBUT-2-EN-1-YL DIPHOSPHATE SYNTHASE"/>
    <property type="match status" value="1"/>
</dbReference>
<dbReference type="HAMAP" id="MF_00159">
    <property type="entry name" value="IspG"/>
    <property type="match status" value="1"/>
</dbReference>
<dbReference type="Gene3D" id="3.30.413.10">
    <property type="entry name" value="Sulfite Reductase Hemoprotein, domain 1"/>
    <property type="match status" value="1"/>
</dbReference>
<feature type="binding site" evidence="7">
    <location>
        <position position="316"/>
    </location>
    <ligand>
        <name>[4Fe-4S] cluster</name>
        <dbReference type="ChEBI" id="CHEBI:49883"/>
    </ligand>
</feature>
<dbReference type="InterPro" id="IPR058579">
    <property type="entry name" value="IspG_C"/>
</dbReference>
<dbReference type="RefSeq" id="WP_089001519.1">
    <property type="nucleotide sequence ID" value="NZ_JBFAAC010000013.1"/>
</dbReference>
<dbReference type="GeneID" id="95803864"/>
<dbReference type="UniPathway" id="UPA00056">
    <property type="reaction ID" value="UER00096"/>
</dbReference>
<dbReference type="Proteomes" id="UP000198251">
    <property type="component" value="Chromosome I"/>
</dbReference>